<evidence type="ECO:0000313" key="3">
    <source>
        <dbReference type="EMBL" id="GAA0336996.1"/>
    </source>
</evidence>
<organism evidence="3 4">
    <name type="scientific">Actinoallomurus spadix</name>
    <dbReference type="NCBI Taxonomy" id="79912"/>
    <lineage>
        <taxon>Bacteria</taxon>
        <taxon>Bacillati</taxon>
        <taxon>Actinomycetota</taxon>
        <taxon>Actinomycetes</taxon>
        <taxon>Streptosporangiales</taxon>
        <taxon>Thermomonosporaceae</taxon>
        <taxon>Actinoallomurus</taxon>
    </lineage>
</organism>
<dbReference type="RefSeq" id="WP_252807020.1">
    <property type="nucleotide sequence ID" value="NZ_BAAABM010000017.1"/>
</dbReference>
<evidence type="ECO:0000313" key="4">
    <source>
        <dbReference type="Proteomes" id="UP001501822"/>
    </source>
</evidence>
<dbReference type="Proteomes" id="UP001501822">
    <property type="component" value="Unassembled WGS sequence"/>
</dbReference>
<keyword evidence="4" id="KW-1185">Reference proteome</keyword>
<dbReference type="Pfam" id="PF11271">
    <property type="entry name" value="PorA"/>
    <property type="match status" value="1"/>
</dbReference>
<reference evidence="3 4" key="1">
    <citation type="journal article" date="2019" name="Int. J. Syst. Evol. Microbiol.">
        <title>The Global Catalogue of Microorganisms (GCM) 10K type strain sequencing project: providing services to taxonomists for standard genome sequencing and annotation.</title>
        <authorList>
            <consortium name="The Broad Institute Genomics Platform"/>
            <consortium name="The Broad Institute Genome Sequencing Center for Infectious Disease"/>
            <person name="Wu L."/>
            <person name="Ma J."/>
        </authorList>
    </citation>
    <scope>NUCLEOTIDE SEQUENCE [LARGE SCALE GENOMIC DNA]</scope>
    <source>
        <strain evidence="3 4">JCM 3146</strain>
    </source>
</reference>
<dbReference type="InterPro" id="IPR021424">
    <property type="entry name" value="PorA"/>
</dbReference>
<protein>
    <recommendedName>
        <fullName evidence="5">DUF3068 domain-containing protein</fullName>
    </recommendedName>
</protein>
<dbReference type="EMBL" id="BAAABM010000017">
    <property type="protein sequence ID" value="GAA0336996.1"/>
    <property type="molecule type" value="Genomic_DNA"/>
</dbReference>
<evidence type="ECO:0000256" key="1">
    <source>
        <dbReference type="SAM" id="MobiDB-lite"/>
    </source>
</evidence>
<keyword evidence="2" id="KW-0812">Transmembrane</keyword>
<comment type="caution">
    <text evidence="3">The sequence shown here is derived from an EMBL/GenBank/DDBJ whole genome shotgun (WGS) entry which is preliminary data.</text>
</comment>
<feature type="transmembrane region" description="Helical" evidence="2">
    <location>
        <begin position="291"/>
        <end position="312"/>
    </location>
</feature>
<name>A0ABN0WH58_9ACTN</name>
<gene>
    <name evidence="3" type="ORF">GCM10010151_28360</name>
</gene>
<evidence type="ECO:0008006" key="5">
    <source>
        <dbReference type="Google" id="ProtNLM"/>
    </source>
</evidence>
<proteinExistence type="predicted"/>
<evidence type="ECO:0000256" key="2">
    <source>
        <dbReference type="SAM" id="Phobius"/>
    </source>
</evidence>
<sequence length="347" mass="37361">MRRNVGLVLVGVAAFFLALGALVRFYVADQVIAAPANFFQQSTLEATGASYLDTATLKMRTGAHLRAVNTVRGDARAATHKIAVWDSFTSIEDPATRKSIEIQQQRAAFDRRTGTLHNTKGASVGGDTGVRQSGIGTFWPIGVKKHSYPYFDLSTKRTWPAVFAGEERVQKIKTYRFVQRIPPTVTESVKGGLPAALLKVKNPEKLSGYDKKTGNVAVDRVYDATVTLWVDPRTGGQVSQEQRVRTTLRTRDGVDRLVAADLDLKMTDASQKALAEVNKDQALKIAAFRTVVPIGGAVLGLVLLVVGLVLAIPGRQTIIPLPESAEGAAGTTKADGPSRAVRPRSGN</sequence>
<feature type="region of interest" description="Disordered" evidence="1">
    <location>
        <begin position="325"/>
        <end position="347"/>
    </location>
</feature>
<keyword evidence="2" id="KW-0472">Membrane</keyword>
<keyword evidence="2" id="KW-1133">Transmembrane helix</keyword>
<accession>A0ABN0WH58</accession>